<evidence type="ECO:0000313" key="8">
    <source>
        <dbReference type="EMBL" id="WPY01005.1"/>
    </source>
</evidence>
<evidence type="ECO:0000256" key="3">
    <source>
        <dbReference type="ARBA" id="ARBA00022884"/>
    </source>
</evidence>
<dbReference type="EMBL" id="CP112932">
    <property type="protein sequence ID" value="WPY01005.1"/>
    <property type="molecule type" value="Genomic_DNA"/>
</dbReference>
<proteinExistence type="inferred from homology"/>
<gene>
    <name evidence="6" type="primary">nusB</name>
    <name evidence="8" type="ORF">Trichorick_00898</name>
</gene>
<reference evidence="8 9" key="1">
    <citation type="submission" date="2022-10" db="EMBL/GenBank/DDBJ databases">
        <title>Host association and intracellularity evolved multiple times independently in the Rickettsiales.</title>
        <authorList>
            <person name="Castelli M."/>
            <person name="Nardi T."/>
            <person name="Gammuto L."/>
            <person name="Bellinzona G."/>
            <person name="Sabaneyeva E."/>
            <person name="Potekhin A."/>
            <person name="Serra V."/>
            <person name="Petroni G."/>
            <person name="Sassera D."/>
        </authorList>
    </citation>
    <scope>NUCLEOTIDE SEQUENCE [LARGE SCALE GENOMIC DNA]</scope>
    <source>
        <strain evidence="8 9">Kr 154-4</strain>
    </source>
</reference>
<evidence type="ECO:0000256" key="4">
    <source>
        <dbReference type="ARBA" id="ARBA00023015"/>
    </source>
</evidence>
<keyword evidence="5 6" id="KW-0804">Transcription</keyword>
<evidence type="ECO:0000259" key="7">
    <source>
        <dbReference type="Pfam" id="PF01029"/>
    </source>
</evidence>
<accession>A0ABZ0USJ9</accession>
<evidence type="ECO:0000256" key="6">
    <source>
        <dbReference type="HAMAP-Rule" id="MF_00073"/>
    </source>
</evidence>
<comment type="similarity">
    <text evidence="1 6">Belongs to the NusB family.</text>
</comment>
<feature type="domain" description="NusB/RsmB/TIM44" evidence="7">
    <location>
        <begin position="11"/>
        <end position="154"/>
    </location>
</feature>
<dbReference type="SUPFAM" id="SSF48013">
    <property type="entry name" value="NusB-like"/>
    <property type="match status" value="1"/>
</dbReference>
<keyword evidence="4 6" id="KW-0805">Transcription regulation</keyword>
<keyword evidence="9" id="KW-1185">Reference proteome</keyword>
<comment type="function">
    <text evidence="6">Involved in transcription antitermination. Required for transcription of ribosomal RNA (rRNA) genes. Binds specifically to the boxA antiterminator sequence of the ribosomal RNA (rrn) operons.</text>
</comment>
<evidence type="ECO:0000256" key="1">
    <source>
        <dbReference type="ARBA" id="ARBA00005952"/>
    </source>
</evidence>
<evidence type="ECO:0000313" key="9">
    <source>
        <dbReference type="Proteomes" id="UP001326613"/>
    </source>
</evidence>
<organism evidence="8 9">
    <name type="scientific">Candidatus Trichorickettsia mobilis</name>
    <dbReference type="NCBI Taxonomy" id="1346319"/>
    <lineage>
        <taxon>Bacteria</taxon>
        <taxon>Pseudomonadati</taxon>
        <taxon>Pseudomonadota</taxon>
        <taxon>Alphaproteobacteria</taxon>
        <taxon>Rickettsiales</taxon>
        <taxon>Rickettsiaceae</taxon>
        <taxon>Rickettsieae</taxon>
        <taxon>Candidatus Trichorickettsia</taxon>
    </lineage>
</organism>
<dbReference type="PANTHER" id="PTHR11078">
    <property type="entry name" value="N UTILIZATION SUBSTANCE PROTEIN B-RELATED"/>
    <property type="match status" value="1"/>
</dbReference>
<keyword evidence="2 6" id="KW-0889">Transcription antitermination</keyword>
<protein>
    <recommendedName>
        <fullName evidence="6">Transcription antitermination protein NusB</fullName>
    </recommendedName>
    <alternativeName>
        <fullName evidence="6">Antitermination factor NusB</fullName>
    </alternativeName>
</protein>
<evidence type="ECO:0000256" key="2">
    <source>
        <dbReference type="ARBA" id="ARBA00022814"/>
    </source>
</evidence>
<dbReference type="RefSeq" id="WP_323737821.1">
    <property type="nucleotide sequence ID" value="NZ_CP112932.1"/>
</dbReference>
<name>A0ABZ0USJ9_9RICK</name>
<dbReference type="Proteomes" id="UP001326613">
    <property type="component" value="Chromosome"/>
</dbReference>
<dbReference type="Gene3D" id="1.10.940.10">
    <property type="entry name" value="NusB-like"/>
    <property type="match status" value="1"/>
</dbReference>
<keyword evidence="3 6" id="KW-0694">RNA-binding</keyword>
<dbReference type="InterPro" id="IPR035926">
    <property type="entry name" value="NusB-like_sf"/>
</dbReference>
<dbReference type="InterPro" id="IPR011605">
    <property type="entry name" value="NusB_fam"/>
</dbReference>
<dbReference type="InterPro" id="IPR006027">
    <property type="entry name" value="NusB_RsmB_TIM44"/>
</dbReference>
<sequence>MTIHKINTKTIARIAAIQTFYQYQLDNDHDIDLLMNKTIDFYQDKEFLLDLDLSADNRIKIKPSVTYLRELVKLTSENIFLIDQVIIDHLTDNNTIANLSLLLLALLRVAVCELKYFPEIPRKVIINEYTDIASDMINEHEVGFVNSMLDNIAKGDNATRP</sequence>
<dbReference type="Pfam" id="PF01029">
    <property type="entry name" value="NusB"/>
    <property type="match status" value="1"/>
</dbReference>
<evidence type="ECO:0000256" key="5">
    <source>
        <dbReference type="ARBA" id="ARBA00023163"/>
    </source>
</evidence>
<dbReference type="NCBIfam" id="TIGR01951">
    <property type="entry name" value="nusB"/>
    <property type="match status" value="1"/>
</dbReference>
<dbReference type="PANTHER" id="PTHR11078:SF3">
    <property type="entry name" value="ANTITERMINATION NUSB DOMAIN-CONTAINING PROTEIN"/>
    <property type="match status" value="1"/>
</dbReference>
<dbReference type="HAMAP" id="MF_00073">
    <property type="entry name" value="NusB"/>
    <property type="match status" value="1"/>
</dbReference>